<evidence type="ECO:0000313" key="5">
    <source>
        <dbReference type="EMBL" id="SEP88475.1"/>
    </source>
</evidence>
<name>A0A1H9BHU7_9PSEU</name>
<dbReference type="InterPro" id="IPR016039">
    <property type="entry name" value="Thiolase-like"/>
</dbReference>
<feature type="domain" description="Ketosynthase family 3 (KS3)" evidence="4">
    <location>
        <begin position="8"/>
        <end position="411"/>
    </location>
</feature>
<dbReference type="PROSITE" id="PS52004">
    <property type="entry name" value="KS3_2"/>
    <property type="match status" value="1"/>
</dbReference>
<dbReference type="InterPro" id="IPR014030">
    <property type="entry name" value="Ketoacyl_synth_N"/>
</dbReference>
<evidence type="ECO:0000313" key="6">
    <source>
        <dbReference type="Proteomes" id="UP000199028"/>
    </source>
</evidence>
<dbReference type="Gene3D" id="3.40.47.10">
    <property type="match status" value="1"/>
</dbReference>
<dbReference type="PANTHER" id="PTHR11712">
    <property type="entry name" value="POLYKETIDE SYNTHASE-RELATED"/>
    <property type="match status" value="1"/>
</dbReference>
<protein>
    <submittedName>
        <fullName evidence="5">3-oxoacyl-[acyl-carrier-protein] synthase II</fullName>
    </submittedName>
</protein>
<gene>
    <name evidence="5" type="ORF">SAMN05216195_101489</name>
</gene>
<dbReference type="GO" id="GO:0006633">
    <property type="term" value="P:fatty acid biosynthetic process"/>
    <property type="evidence" value="ECO:0007669"/>
    <property type="project" value="InterPro"/>
</dbReference>
<dbReference type="SMART" id="SM00825">
    <property type="entry name" value="PKS_KS"/>
    <property type="match status" value="1"/>
</dbReference>
<keyword evidence="6" id="KW-1185">Reference proteome</keyword>
<dbReference type="OrthoDB" id="9808669at2"/>
<organism evidence="5 6">
    <name type="scientific">Lentzea flaviverrucosa</name>
    <dbReference type="NCBI Taxonomy" id="200379"/>
    <lineage>
        <taxon>Bacteria</taxon>
        <taxon>Bacillati</taxon>
        <taxon>Actinomycetota</taxon>
        <taxon>Actinomycetes</taxon>
        <taxon>Pseudonocardiales</taxon>
        <taxon>Pseudonocardiaceae</taxon>
        <taxon>Lentzea</taxon>
    </lineage>
</organism>
<accession>A0A1H9BHU7</accession>
<dbReference type="RefSeq" id="WP_090062837.1">
    <property type="nucleotide sequence ID" value="NZ_FOFT01000001.1"/>
</dbReference>
<dbReference type="NCBIfam" id="NF005589">
    <property type="entry name" value="PRK07314.1"/>
    <property type="match status" value="1"/>
</dbReference>
<dbReference type="InterPro" id="IPR020841">
    <property type="entry name" value="PKS_Beta-ketoAc_synthase_dom"/>
</dbReference>
<proteinExistence type="inferred from homology"/>
<dbReference type="EMBL" id="FOFT01000001">
    <property type="protein sequence ID" value="SEP88475.1"/>
    <property type="molecule type" value="Genomic_DNA"/>
</dbReference>
<evidence type="ECO:0000256" key="3">
    <source>
        <dbReference type="RuleBase" id="RU003694"/>
    </source>
</evidence>
<keyword evidence="2 3" id="KW-0808">Transferase</keyword>
<dbReference type="PROSITE" id="PS00606">
    <property type="entry name" value="KS3_1"/>
    <property type="match status" value="1"/>
</dbReference>
<dbReference type="GO" id="GO:0004315">
    <property type="term" value="F:3-oxoacyl-[acyl-carrier-protein] synthase activity"/>
    <property type="evidence" value="ECO:0007669"/>
    <property type="project" value="InterPro"/>
</dbReference>
<dbReference type="AlphaFoldDB" id="A0A1H9BHU7"/>
<dbReference type="InterPro" id="IPR014031">
    <property type="entry name" value="Ketoacyl_synth_C"/>
</dbReference>
<evidence type="ECO:0000256" key="2">
    <source>
        <dbReference type="ARBA" id="ARBA00022679"/>
    </source>
</evidence>
<comment type="similarity">
    <text evidence="1 3">Belongs to the thiolase-like superfamily. Beta-ketoacyl-ACP synthases family.</text>
</comment>
<dbReference type="Proteomes" id="UP000199028">
    <property type="component" value="Unassembled WGS sequence"/>
</dbReference>
<dbReference type="CDD" id="cd00834">
    <property type="entry name" value="KAS_I_II"/>
    <property type="match status" value="1"/>
</dbReference>
<dbReference type="Pfam" id="PF02801">
    <property type="entry name" value="Ketoacyl-synt_C"/>
    <property type="match status" value="1"/>
</dbReference>
<dbReference type="SUPFAM" id="SSF53901">
    <property type="entry name" value="Thiolase-like"/>
    <property type="match status" value="2"/>
</dbReference>
<sequence>MSRLVSASESVVITGIGMITPAGNNTTSSWAAVCDGTTRAAPDARLASSPVTLSCAVPDFDPVALLGSGARRMDRFTQFAVAAAQEAVEDSRHLPGFGVNLRAGVVMGTAFGGVGTWEEQAQRLAARGSRAVHPLTVPMGIGNSAASAIAARFGLHGPVFAVTTACAAGTTALGAAADALRWGQCDVALAGGADAAVTPVVASAFDKIGALSRRLDHPGSASRPFDRQRDGFVLGEGAAVLVLERESDARARGAVPYARVLGHASTCDAYHLTSPEPSGRFAALAVREALDRAGVTAGEVGYVNAHATGTPEGDAVEARVISEVFGASVMVSSTKGVTGHMMGAAGAVEAAFSALAVHHGIVPPTANLDEPDPAAAPLNLVREKAQHVGVELAVSNSFGFGGHNSTVLLGKP</sequence>
<evidence type="ECO:0000259" key="4">
    <source>
        <dbReference type="PROSITE" id="PS52004"/>
    </source>
</evidence>
<dbReference type="FunFam" id="3.40.47.10:FF:000018">
    <property type="entry name" value="3-oxoacyl-[acyl-carrier-protein] synthase 2"/>
    <property type="match status" value="1"/>
</dbReference>
<dbReference type="Pfam" id="PF00109">
    <property type="entry name" value="ketoacyl-synt"/>
    <property type="match status" value="1"/>
</dbReference>
<dbReference type="PANTHER" id="PTHR11712:SF347">
    <property type="entry name" value="BETA KETOACYL-ACYL CARRIER PROTEIN SYNTHASE"/>
    <property type="match status" value="1"/>
</dbReference>
<dbReference type="InterPro" id="IPR018201">
    <property type="entry name" value="Ketoacyl_synth_AS"/>
</dbReference>
<dbReference type="InterPro" id="IPR000794">
    <property type="entry name" value="Beta-ketoacyl_synthase"/>
</dbReference>
<evidence type="ECO:0000256" key="1">
    <source>
        <dbReference type="ARBA" id="ARBA00008467"/>
    </source>
</evidence>
<reference evidence="6" key="1">
    <citation type="submission" date="2016-10" db="EMBL/GenBank/DDBJ databases">
        <authorList>
            <person name="Varghese N."/>
            <person name="Submissions S."/>
        </authorList>
    </citation>
    <scope>NUCLEOTIDE SEQUENCE [LARGE SCALE GENOMIC DNA]</scope>
    <source>
        <strain evidence="6">CGMCC 4.578</strain>
    </source>
</reference>